<evidence type="ECO:0000313" key="3">
    <source>
        <dbReference type="Proteomes" id="UP000449710"/>
    </source>
</evidence>
<reference evidence="2 3" key="1">
    <citation type="submission" date="2019-04" db="EMBL/GenBank/DDBJ databases">
        <title>Isachenkonia alkalipeptolytica gen. nov. sp. nov. a new anaerobic, alkiliphilic organothrophic bacterium capable to reduce synthesized ferrihydrite isolated from a soda lake.</title>
        <authorList>
            <person name="Toshchakov S.V."/>
            <person name="Zavarzina D.G."/>
            <person name="Zhilina T.N."/>
            <person name="Kostrikina N.A."/>
            <person name="Kublanov I.V."/>
        </authorList>
    </citation>
    <scope>NUCLEOTIDE SEQUENCE [LARGE SCALE GENOMIC DNA]</scope>
    <source>
        <strain evidence="2 3">Z-1701</strain>
    </source>
</reference>
<sequence>MPYFFFIEMLGPIIEIIGYIAIILSFWYGIISLEFALVFYSILENFGYRQLTTLWRFVAFWQYKRKGNKWGEMKRKAFSNNEK</sequence>
<keyword evidence="1" id="KW-0472">Membrane</keyword>
<dbReference type="AlphaFoldDB" id="A0AA43XKD7"/>
<keyword evidence="1" id="KW-0812">Transmembrane</keyword>
<accession>A0AA43XKD7</accession>
<comment type="caution">
    <text evidence="2">The sequence shown here is derived from an EMBL/GenBank/DDBJ whole genome shotgun (WGS) entry which is preliminary data.</text>
</comment>
<organism evidence="2 3">
    <name type="scientific">Isachenkonia alkalipeptolytica</name>
    <dbReference type="NCBI Taxonomy" id="2565777"/>
    <lineage>
        <taxon>Bacteria</taxon>
        <taxon>Bacillati</taxon>
        <taxon>Bacillota</taxon>
        <taxon>Clostridia</taxon>
        <taxon>Eubacteriales</taxon>
        <taxon>Clostridiaceae</taxon>
        <taxon>Isachenkonia</taxon>
    </lineage>
</organism>
<evidence type="ECO:0000313" key="2">
    <source>
        <dbReference type="EMBL" id="NBG88252.1"/>
    </source>
</evidence>
<dbReference type="EMBL" id="SUMG01000006">
    <property type="protein sequence ID" value="NBG88252.1"/>
    <property type="molecule type" value="Genomic_DNA"/>
</dbReference>
<keyword evidence="3" id="KW-1185">Reference proteome</keyword>
<protein>
    <submittedName>
        <fullName evidence="2">Uncharacterized protein</fullName>
    </submittedName>
</protein>
<evidence type="ECO:0000256" key="1">
    <source>
        <dbReference type="SAM" id="Phobius"/>
    </source>
</evidence>
<dbReference type="RefSeq" id="WP_160720602.1">
    <property type="nucleotide sequence ID" value="NZ_SUMG01000006.1"/>
</dbReference>
<keyword evidence="1" id="KW-1133">Transmembrane helix</keyword>
<dbReference type="Proteomes" id="UP000449710">
    <property type="component" value="Unassembled WGS sequence"/>
</dbReference>
<gene>
    <name evidence="2" type="ORF">ISALK_07035</name>
</gene>
<name>A0AA43XKD7_9CLOT</name>
<proteinExistence type="predicted"/>
<feature type="transmembrane region" description="Helical" evidence="1">
    <location>
        <begin position="16"/>
        <end position="43"/>
    </location>
</feature>